<dbReference type="EMBL" id="CP029480">
    <property type="protein sequence ID" value="AWV99090.1"/>
    <property type="molecule type" value="Genomic_DNA"/>
</dbReference>
<dbReference type="GO" id="GO:0016787">
    <property type="term" value="F:hydrolase activity"/>
    <property type="evidence" value="ECO:0007669"/>
    <property type="project" value="UniProtKB-KW"/>
</dbReference>
<dbReference type="Pfam" id="PF12706">
    <property type="entry name" value="Lactamase_B_2"/>
    <property type="match status" value="1"/>
</dbReference>
<dbReference type="AlphaFoldDB" id="A0A2Z4GDA4"/>
<name>A0A2Z4GDA4_9BACT</name>
<dbReference type="Proteomes" id="UP000249873">
    <property type="component" value="Chromosome"/>
</dbReference>
<protein>
    <submittedName>
        <fullName evidence="2">MBL fold metallo-hydrolase</fullName>
    </submittedName>
</protein>
<dbReference type="Gene3D" id="3.60.15.10">
    <property type="entry name" value="Ribonuclease Z/Hydroxyacylglutathione hydrolase-like"/>
    <property type="match status" value="1"/>
</dbReference>
<accession>A0A2Z4GDA4</accession>
<dbReference type="CDD" id="cd16279">
    <property type="entry name" value="metallo-hydrolase-like_MBL-fold"/>
    <property type="match status" value="1"/>
</dbReference>
<dbReference type="RefSeq" id="WP_111372283.1">
    <property type="nucleotide sequence ID" value="NZ_CP029480.1"/>
</dbReference>
<keyword evidence="3" id="KW-1185">Reference proteome</keyword>
<organism evidence="2 3">
    <name type="scientific">Arcticibacterium luteifluviistationis</name>
    <dbReference type="NCBI Taxonomy" id="1784714"/>
    <lineage>
        <taxon>Bacteria</taxon>
        <taxon>Pseudomonadati</taxon>
        <taxon>Bacteroidota</taxon>
        <taxon>Cytophagia</taxon>
        <taxon>Cytophagales</taxon>
        <taxon>Leadbetterellaceae</taxon>
        <taxon>Arcticibacterium</taxon>
    </lineage>
</organism>
<dbReference type="PANTHER" id="PTHR42663">
    <property type="entry name" value="HYDROLASE C777.06C-RELATED-RELATED"/>
    <property type="match status" value="1"/>
</dbReference>
<dbReference type="InterPro" id="IPR001279">
    <property type="entry name" value="Metallo-B-lactamas"/>
</dbReference>
<keyword evidence="2" id="KW-0378">Hydrolase</keyword>
<evidence type="ECO:0000313" key="3">
    <source>
        <dbReference type="Proteomes" id="UP000249873"/>
    </source>
</evidence>
<dbReference type="PANTHER" id="PTHR42663:SF6">
    <property type="entry name" value="HYDROLASE C777.06C-RELATED"/>
    <property type="match status" value="1"/>
</dbReference>
<gene>
    <name evidence="2" type="ORF">DJ013_13305</name>
</gene>
<dbReference type="InterPro" id="IPR036866">
    <property type="entry name" value="RibonucZ/Hydroxyglut_hydro"/>
</dbReference>
<dbReference type="SUPFAM" id="SSF56281">
    <property type="entry name" value="Metallo-hydrolase/oxidoreductase"/>
    <property type="match status" value="1"/>
</dbReference>
<dbReference type="OrthoDB" id="9781189at2"/>
<evidence type="ECO:0000313" key="2">
    <source>
        <dbReference type="EMBL" id="AWV99090.1"/>
    </source>
</evidence>
<sequence>MNITILGTGTSSGVPVLTCGCDVCQSTNQKDKRLRVSVLLQTDDLDIVIDSGPDFRQQLLPTGILKLDALLFTHEHKDHTAGLDDVRPFNYLNGKKYLNIYGRETVLEQLKREFHYAFLEESYPGVPLIKTVQIKNEPFSIADLEIIPIEVMHHKLPVFGFRIKDFSYITDANYISKKELEKAKGSKVLVLDALQKTPHISHFTLDKAIEVAKEVGAEQTYFTHISHKMGLHDEVNKELPKGMALAYDGLKFSL</sequence>
<reference evidence="2 3" key="1">
    <citation type="submission" date="2018-05" db="EMBL/GenBank/DDBJ databases">
        <title>Complete genome sequence of Arcticibacterium luteifluviistationis SM1504T, a cytophagaceae bacterium isolated from Arctic surface seawater.</title>
        <authorList>
            <person name="Li Y."/>
            <person name="Qin Q.-L."/>
        </authorList>
    </citation>
    <scope>NUCLEOTIDE SEQUENCE [LARGE SCALE GENOMIC DNA]</scope>
    <source>
        <strain evidence="2 3">SM1504</strain>
    </source>
</reference>
<proteinExistence type="predicted"/>
<evidence type="ECO:0000259" key="1">
    <source>
        <dbReference type="Pfam" id="PF12706"/>
    </source>
</evidence>
<feature type="domain" description="Metallo-beta-lactamase" evidence="1">
    <location>
        <begin position="47"/>
        <end position="225"/>
    </location>
</feature>
<dbReference type="KEGG" id="als:DJ013_13305"/>